<dbReference type="AlphaFoldDB" id="A0A0F9LXB1"/>
<feature type="coiled-coil region" evidence="2">
    <location>
        <begin position="18"/>
        <end position="101"/>
    </location>
</feature>
<dbReference type="InterPro" id="IPR050570">
    <property type="entry name" value="Cell_wall_metabolism_enzyme"/>
</dbReference>
<dbReference type="SUPFAM" id="SSF51261">
    <property type="entry name" value="Duplicated hybrid motif"/>
    <property type="match status" value="1"/>
</dbReference>
<evidence type="ECO:0000256" key="1">
    <source>
        <dbReference type="ARBA" id="ARBA00022729"/>
    </source>
</evidence>
<dbReference type="InterPro" id="IPR016047">
    <property type="entry name" value="M23ase_b-sheet_dom"/>
</dbReference>
<gene>
    <name evidence="4" type="ORF">LCGC14_1529030</name>
</gene>
<dbReference type="InterPro" id="IPR011055">
    <property type="entry name" value="Dup_hybrid_motif"/>
</dbReference>
<accession>A0A0F9LXB1</accession>
<protein>
    <recommendedName>
        <fullName evidence="3">M23ase beta-sheet core domain-containing protein</fullName>
    </recommendedName>
</protein>
<comment type="caution">
    <text evidence="4">The sequence shown here is derived from an EMBL/GenBank/DDBJ whole genome shotgun (WGS) entry which is preliminary data.</text>
</comment>
<dbReference type="EMBL" id="LAZR01011431">
    <property type="protein sequence ID" value="KKM61707.1"/>
    <property type="molecule type" value="Genomic_DNA"/>
</dbReference>
<evidence type="ECO:0000259" key="3">
    <source>
        <dbReference type="Pfam" id="PF01551"/>
    </source>
</evidence>
<dbReference type="CDD" id="cd12797">
    <property type="entry name" value="M23_peptidase"/>
    <property type="match status" value="1"/>
</dbReference>
<keyword evidence="2" id="KW-0175">Coiled coil</keyword>
<dbReference type="Pfam" id="PF01551">
    <property type="entry name" value="Peptidase_M23"/>
    <property type="match status" value="1"/>
</dbReference>
<keyword evidence="1" id="KW-0732">Signal</keyword>
<reference evidence="4" key="1">
    <citation type="journal article" date="2015" name="Nature">
        <title>Complex archaea that bridge the gap between prokaryotes and eukaryotes.</title>
        <authorList>
            <person name="Spang A."/>
            <person name="Saw J.H."/>
            <person name="Jorgensen S.L."/>
            <person name="Zaremba-Niedzwiedzka K."/>
            <person name="Martijn J."/>
            <person name="Lind A.E."/>
            <person name="van Eijk R."/>
            <person name="Schleper C."/>
            <person name="Guy L."/>
            <person name="Ettema T.J."/>
        </authorList>
    </citation>
    <scope>NUCLEOTIDE SEQUENCE</scope>
</reference>
<feature type="domain" description="M23ase beta-sheet core" evidence="3">
    <location>
        <begin position="144"/>
        <end position="237"/>
    </location>
</feature>
<dbReference type="FunFam" id="2.70.70.10:FF:000003">
    <property type="entry name" value="Murein hydrolase activator EnvC"/>
    <property type="match status" value="1"/>
</dbReference>
<evidence type="ECO:0000313" key="4">
    <source>
        <dbReference type="EMBL" id="KKM61707.1"/>
    </source>
</evidence>
<dbReference type="PANTHER" id="PTHR21666">
    <property type="entry name" value="PEPTIDASE-RELATED"/>
    <property type="match status" value="1"/>
</dbReference>
<dbReference type="Gene3D" id="2.70.70.10">
    <property type="entry name" value="Glucose Permease (Domain IIA)"/>
    <property type="match status" value="1"/>
</dbReference>
<proteinExistence type="predicted"/>
<dbReference type="GO" id="GO:0004222">
    <property type="term" value="F:metalloendopeptidase activity"/>
    <property type="evidence" value="ECO:0007669"/>
    <property type="project" value="TreeGrafter"/>
</dbReference>
<evidence type="ECO:0000256" key="2">
    <source>
        <dbReference type="SAM" id="Coils"/>
    </source>
</evidence>
<name>A0A0F9LXB1_9ZZZZ</name>
<organism evidence="4">
    <name type="scientific">marine sediment metagenome</name>
    <dbReference type="NCBI Taxonomy" id="412755"/>
    <lineage>
        <taxon>unclassified sequences</taxon>
        <taxon>metagenomes</taxon>
        <taxon>ecological metagenomes</taxon>
    </lineage>
</organism>
<dbReference type="PANTHER" id="PTHR21666:SF289">
    <property type="entry name" value="L-ALA--D-GLU ENDOPEPTIDASE"/>
    <property type="match status" value="1"/>
</dbReference>
<sequence length="244" mass="28112">MRRWKYLQALSANEHKSLERFKADLAVFQRKKEKLIAMLNKYKEQEKKVQKAELSLEREMKRKELLLASVRKEKSTYQRLLRELRKASARMQKIIRQSEQRRASQYAGSDFRRFKGKLPWPVQGTVAIPYGSHKDPRFNTPVFRNGIYVTTGEEAIAAAVHSGKVVFADWFEGYGQLVIVNHGKGYHSLYGNLGEIFLRTGDIISSEEAVGKVGSSGVTEEPSLYFEIRYKGKPLNPSQWLGRQ</sequence>